<evidence type="ECO:0000256" key="10">
    <source>
        <dbReference type="SAM" id="Phobius"/>
    </source>
</evidence>
<evidence type="ECO:0000256" key="8">
    <source>
        <dbReference type="ARBA" id="ARBA00024363"/>
    </source>
</evidence>
<dbReference type="Gene3D" id="3.40.50.300">
    <property type="entry name" value="P-loop containing nucleotide triphosphate hydrolases"/>
    <property type="match status" value="1"/>
</dbReference>
<feature type="domain" description="ABC transmembrane type-1" evidence="12">
    <location>
        <begin position="46"/>
        <end position="332"/>
    </location>
</feature>
<dbReference type="SMART" id="SM00382">
    <property type="entry name" value="AAA"/>
    <property type="match status" value="1"/>
</dbReference>
<dbReference type="GO" id="GO:0016887">
    <property type="term" value="F:ATP hydrolysis activity"/>
    <property type="evidence" value="ECO:0007669"/>
    <property type="project" value="InterPro"/>
</dbReference>
<evidence type="ECO:0000256" key="4">
    <source>
        <dbReference type="ARBA" id="ARBA00022741"/>
    </source>
</evidence>
<dbReference type="GO" id="GO:0005743">
    <property type="term" value="C:mitochondrial inner membrane"/>
    <property type="evidence" value="ECO:0007669"/>
    <property type="project" value="TreeGrafter"/>
</dbReference>
<feature type="domain" description="ABC transporter" evidence="11">
    <location>
        <begin position="400"/>
        <end position="634"/>
    </location>
</feature>
<dbReference type="GO" id="GO:0006879">
    <property type="term" value="P:intracellular iron ion homeostasis"/>
    <property type="evidence" value="ECO:0007669"/>
    <property type="project" value="TreeGrafter"/>
</dbReference>
<evidence type="ECO:0000256" key="1">
    <source>
        <dbReference type="ARBA" id="ARBA00004141"/>
    </source>
</evidence>
<organism evidence="13 14">
    <name type="scientific">Symbiochloris irregularis</name>
    <dbReference type="NCBI Taxonomy" id="706552"/>
    <lineage>
        <taxon>Eukaryota</taxon>
        <taxon>Viridiplantae</taxon>
        <taxon>Chlorophyta</taxon>
        <taxon>core chlorophytes</taxon>
        <taxon>Trebouxiophyceae</taxon>
        <taxon>Trebouxiales</taxon>
        <taxon>Trebouxiaceae</taxon>
        <taxon>Symbiochloris</taxon>
    </lineage>
</organism>
<dbReference type="FunFam" id="3.40.50.300:FF:000287">
    <property type="entry name" value="Multidrug ABC transporter ATP-binding protein"/>
    <property type="match status" value="1"/>
</dbReference>
<evidence type="ECO:0000256" key="3">
    <source>
        <dbReference type="ARBA" id="ARBA00022692"/>
    </source>
</evidence>
<dbReference type="InterPro" id="IPR003593">
    <property type="entry name" value="AAA+_ATPase"/>
</dbReference>
<dbReference type="InterPro" id="IPR027417">
    <property type="entry name" value="P-loop_NTPase"/>
</dbReference>
<accession>A0AAW1P8Y1</accession>
<evidence type="ECO:0000256" key="6">
    <source>
        <dbReference type="ARBA" id="ARBA00022989"/>
    </source>
</evidence>
<dbReference type="GO" id="GO:0005524">
    <property type="term" value="F:ATP binding"/>
    <property type="evidence" value="ECO:0007669"/>
    <property type="project" value="UniProtKB-KW"/>
</dbReference>
<feature type="transmembrane region" description="Helical" evidence="10">
    <location>
        <begin position="279"/>
        <end position="301"/>
    </location>
</feature>
<sequence length="663" mass="70713">MREGLPTLPRPPDLPPSPKSSSLANVLPYLFKLIVADSQLHWRLTAATILMLISKSAGLMAPLFLKKAIDALGGNAITQAAVSASIVALLYSGACRVVSILSKELQGPVFTPISQAAGRRVAYHTFSHVLDLDIEFHLGRRTGALSRILERGTRSVSMVFRAVVFTLMPTAVELVLVCALLARTFTPAVSLIVVATFVAYVAWTTALTKAATQVRRRVNALDNLTSGKAVDALINYETVKLFNNEQLEVESYDAYLVGYQKAAVATEAVAAQLNAGQGVVLSVGLTAVLAVAAASTATGAFTAGDLVMAQGLLLQLWGPLQFLGWFYRELRQSLVDMDAFFAILSTQPNLPDGTRNLPAAPPISLLSRGQGAPSHHNDFAASRSNGMHANSQASSRGMAVQLKDVHFGYSGEREVLAGVSISVAPGTSCAIVGASGSGKSTLLRLLMRLYDVTSGQVLLEGIDVRDLKQASLRGSVAVVPQDTVLFNDTILSNIAYGRPGASREEIIRAADLAQLDKAVMRMNEGYDTLVGERGLKLSGGEKQRVAIARAFLRQPRLLICDEATSALDTATEQGIMGSLERLAEGRTSITVAHRLSTVQRCDRIIVMGNGRVVEEGTHAQLLKAGRVYADMWQAQAQAEQDEQLLKPAHLPGVPIGDAVTATL</sequence>
<keyword evidence="14" id="KW-1185">Reference proteome</keyword>
<evidence type="ECO:0000256" key="9">
    <source>
        <dbReference type="SAM" id="MobiDB-lite"/>
    </source>
</evidence>
<name>A0AAW1P8Y1_9CHLO</name>
<dbReference type="Proteomes" id="UP001465755">
    <property type="component" value="Unassembled WGS sequence"/>
</dbReference>
<feature type="region of interest" description="Disordered" evidence="9">
    <location>
        <begin position="367"/>
        <end position="387"/>
    </location>
</feature>
<evidence type="ECO:0000313" key="13">
    <source>
        <dbReference type="EMBL" id="KAK9804492.1"/>
    </source>
</evidence>
<dbReference type="InterPro" id="IPR036640">
    <property type="entry name" value="ABC1_TM_sf"/>
</dbReference>
<keyword evidence="5" id="KW-0067">ATP-binding</keyword>
<keyword evidence="4" id="KW-0547">Nucleotide-binding</keyword>
<keyword evidence="7 10" id="KW-0472">Membrane</keyword>
<gene>
    <name evidence="13" type="ORF">WJX73_009798</name>
</gene>
<dbReference type="SUPFAM" id="SSF52540">
    <property type="entry name" value="P-loop containing nucleoside triphosphate hydrolases"/>
    <property type="match status" value="1"/>
</dbReference>
<dbReference type="AlphaFoldDB" id="A0AAW1P8Y1"/>
<dbReference type="PANTHER" id="PTHR24221">
    <property type="entry name" value="ATP-BINDING CASSETTE SUB-FAMILY B"/>
    <property type="match status" value="1"/>
</dbReference>
<evidence type="ECO:0000259" key="11">
    <source>
        <dbReference type="PROSITE" id="PS50893"/>
    </source>
</evidence>
<reference evidence="13 14" key="1">
    <citation type="journal article" date="2024" name="Nat. Commun.">
        <title>Phylogenomics reveals the evolutionary origins of lichenization in chlorophyte algae.</title>
        <authorList>
            <person name="Puginier C."/>
            <person name="Libourel C."/>
            <person name="Otte J."/>
            <person name="Skaloud P."/>
            <person name="Haon M."/>
            <person name="Grisel S."/>
            <person name="Petersen M."/>
            <person name="Berrin J.G."/>
            <person name="Delaux P.M."/>
            <person name="Dal Grande F."/>
            <person name="Keller J."/>
        </authorList>
    </citation>
    <scope>NUCLEOTIDE SEQUENCE [LARGE SCALE GENOMIC DNA]</scope>
    <source>
        <strain evidence="13 14">SAG 2036</strain>
    </source>
</reference>
<evidence type="ECO:0000259" key="12">
    <source>
        <dbReference type="PROSITE" id="PS50929"/>
    </source>
</evidence>
<feature type="transmembrane region" description="Helical" evidence="10">
    <location>
        <begin position="188"/>
        <end position="207"/>
    </location>
</feature>
<feature type="transmembrane region" description="Helical" evidence="10">
    <location>
        <begin position="159"/>
        <end position="182"/>
    </location>
</feature>
<dbReference type="PROSITE" id="PS50893">
    <property type="entry name" value="ABC_TRANSPORTER_2"/>
    <property type="match status" value="1"/>
</dbReference>
<evidence type="ECO:0000313" key="14">
    <source>
        <dbReference type="Proteomes" id="UP001465755"/>
    </source>
</evidence>
<dbReference type="InterPro" id="IPR017871">
    <property type="entry name" value="ABC_transporter-like_CS"/>
</dbReference>
<comment type="subcellular location">
    <subcellularLocation>
        <location evidence="1">Membrane</location>
        <topology evidence="1">Multi-pass membrane protein</topology>
    </subcellularLocation>
</comment>
<dbReference type="PROSITE" id="PS50929">
    <property type="entry name" value="ABC_TM1F"/>
    <property type="match status" value="1"/>
</dbReference>
<proteinExistence type="inferred from homology"/>
<dbReference type="PANTHER" id="PTHR24221:SF470">
    <property type="entry name" value="MITOCHONDRIAL ABC TRANSPORTER ATM"/>
    <property type="match status" value="1"/>
</dbReference>
<keyword evidence="3 10" id="KW-0812">Transmembrane</keyword>
<evidence type="ECO:0000256" key="2">
    <source>
        <dbReference type="ARBA" id="ARBA00022448"/>
    </source>
</evidence>
<protein>
    <submittedName>
        <fullName evidence="13">Uncharacterized protein</fullName>
    </submittedName>
</protein>
<dbReference type="InterPro" id="IPR003439">
    <property type="entry name" value="ABC_transporter-like_ATP-bd"/>
</dbReference>
<dbReference type="PROSITE" id="PS00211">
    <property type="entry name" value="ABC_TRANSPORTER_1"/>
    <property type="match status" value="1"/>
</dbReference>
<dbReference type="CDD" id="cd18582">
    <property type="entry name" value="ABC_6TM_ATM1_ABCB7"/>
    <property type="match status" value="1"/>
</dbReference>
<evidence type="ECO:0000256" key="7">
    <source>
        <dbReference type="ARBA" id="ARBA00023136"/>
    </source>
</evidence>
<evidence type="ECO:0000256" key="5">
    <source>
        <dbReference type="ARBA" id="ARBA00022840"/>
    </source>
</evidence>
<comment type="caution">
    <text evidence="13">The sequence shown here is derived from an EMBL/GenBank/DDBJ whole genome shotgun (WGS) entry which is preliminary data.</text>
</comment>
<dbReference type="Gene3D" id="1.20.1560.10">
    <property type="entry name" value="ABC transporter type 1, transmembrane domain"/>
    <property type="match status" value="1"/>
</dbReference>
<dbReference type="InterPro" id="IPR039421">
    <property type="entry name" value="Type_1_exporter"/>
</dbReference>
<dbReference type="InterPro" id="IPR011527">
    <property type="entry name" value="ABC1_TM_dom"/>
</dbReference>
<keyword evidence="6 10" id="KW-1133">Transmembrane helix</keyword>
<dbReference type="Pfam" id="PF00005">
    <property type="entry name" value="ABC_tran"/>
    <property type="match status" value="1"/>
</dbReference>
<comment type="similarity">
    <text evidence="8">Belongs to the ABC transporter superfamily. ABCB family. Heavy Metal importer (TC 3.A.1.210) subfamily.</text>
</comment>
<dbReference type="SUPFAM" id="SSF90123">
    <property type="entry name" value="ABC transporter transmembrane region"/>
    <property type="match status" value="1"/>
</dbReference>
<keyword evidence="2" id="KW-0813">Transport</keyword>
<dbReference type="Pfam" id="PF00664">
    <property type="entry name" value="ABC_membrane"/>
    <property type="match status" value="1"/>
</dbReference>
<dbReference type="GO" id="GO:0140359">
    <property type="term" value="F:ABC-type transporter activity"/>
    <property type="evidence" value="ECO:0007669"/>
    <property type="project" value="InterPro"/>
</dbReference>
<dbReference type="EMBL" id="JALJOQ010000051">
    <property type="protein sequence ID" value="KAK9804492.1"/>
    <property type="molecule type" value="Genomic_DNA"/>
</dbReference>